<gene>
    <name evidence="4" type="ORF">GGQ65_004507</name>
</gene>
<dbReference type="SUPFAM" id="SSF56300">
    <property type="entry name" value="Metallo-dependent phosphatases"/>
    <property type="match status" value="1"/>
</dbReference>
<dbReference type="AlphaFoldDB" id="A0A7W6BGR1"/>
<dbReference type="InterPro" id="IPR052169">
    <property type="entry name" value="CW_Biosynth-Accessory"/>
</dbReference>
<accession>A0A7W6BGR1</accession>
<comment type="similarity">
    <text evidence="1">Belongs to the CapA family.</text>
</comment>
<reference evidence="4 5" key="1">
    <citation type="submission" date="2020-08" db="EMBL/GenBank/DDBJ databases">
        <title>Genomic Encyclopedia of Type Strains, Phase IV (KMG-IV): sequencing the most valuable type-strain genomes for metagenomic binning, comparative biology and taxonomic classification.</title>
        <authorList>
            <person name="Goeker M."/>
        </authorList>
    </citation>
    <scope>NUCLEOTIDE SEQUENCE [LARGE SCALE GENOMIC DNA]</scope>
    <source>
        <strain evidence="4 5">DSM 19331</strain>
    </source>
</reference>
<feature type="domain" description="Capsule synthesis protein CapA" evidence="3">
    <location>
        <begin position="36"/>
        <end position="349"/>
    </location>
</feature>
<evidence type="ECO:0000256" key="2">
    <source>
        <dbReference type="SAM" id="MobiDB-lite"/>
    </source>
</evidence>
<dbReference type="InterPro" id="IPR019079">
    <property type="entry name" value="Capsule_synth_CapA"/>
</dbReference>
<sequence>MEWRDRASRQPPEPASKLPVESQLNTAGKPMPSPFTVAMTGQSLIHHDVRTCRDPGFLQIVDVLKKADVAFTNFEGTILGRHGGSPMKGSYFGYSDPFVLDALKQMGFNALALSNNHAFDLGPPGIMSTLEEVRVHGFLHAGIGIDRDHAAAPGAATFGSRHIALLAMDAGPGPRNMYAENARNRRPSRPGVNQLDVTRIFEADQAIFDMLETIQATFQSSKLERANYAQPDDPPILDNDKEVDFYGTIFRRSDANRRVIAIDPESASNQLAAIAKASSRGQFVIAYLHHHHWEPNWRDVPDWVRAFAHACIDAGAHAFVSHGTPVLQPIEIYNRTPVFYGLGNFFFHTEKGETEWSSPDVWKSVVATCIFDPAGSLKIDLLPIVLGGEQLEELDFHQRHLPIAAFGKTGEQIIDDLAKRSAEFGTLIERNGPMGRIHVA</sequence>
<comment type="caution">
    <text evidence="4">The sequence shown here is derived from an EMBL/GenBank/DDBJ whole genome shotgun (WGS) entry which is preliminary data.</text>
</comment>
<dbReference type="InterPro" id="IPR029052">
    <property type="entry name" value="Metallo-depent_PP-like"/>
</dbReference>
<evidence type="ECO:0000313" key="5">
    <source>
        <dbReference type="Proteomes" id="UP000545490"/>
    </source>
</evidence>
<organism evidence="4 5">
    <name type="scientific">Rhizobium fabae</name>
    <dbReference type="NCBI Taxonomy" id="573179"/>
    <lineage>
        <taxon>Bacteria</taxon>
        <taxon>Pseudomonadati</taxon>
        <taxon>Pseudomonadota</taxon>
        <taxon>Alphaproteobacteria</taxon>
        <taxon>Hyphomicrobiales</taxon>
        <taxon>Rhizobiaceae</taxon>
        <taxon>Rhizobium/Agrobacterium group</taxon>
        <taxon>Rhizobium</taxon>
    </lineage>
</organism>
<evidence type="ECO:0000259" key="3">
    <source>
        <dbReference type="SMART" id="SM00854"/>
    </source>
</evidence>
<dbReference type="PANTHER" id="PTHR33393:SF13">
    <property type="entry name" value="PGA BIOSYNTHESIS PROTEIN CAPA"/>
    <property type="match status" value="1"/>
</dbReference>
<proteinExistence type="inferred from homology"/>
<evidence type="ECO:0000313" key="4">
    <source>
        <dbReference type="EMBL" id="MBB3917191.1"/>
    </source>
</evidence>
<dbReference type="EMBL" id="JACIDG010000012">
    <property type="protein sequence ID" value="MBB3917191.1"/>
    <property type="molecule type" value="Genomic_DNA"/>
</dbReference>
<dbReference type="PANTHER" id="PTHR33393">
    <property type="entry name" value="POLYGLUTAMINE SYNTHESIS ACCESSORY PROTEIN RV0574C-RELATED"/>
    <property type="match status" value="1"/>
</dbReference>
<dbReference type="CDD" id="cd07381">
    <property type="entry name" value="MPP_CapA"/>
    <property type="match status" value="1"/>
</dbReference>
<dbReference type="SMART" id="SM00854">
    <property type="entry name" value="PGA_cap"/>
    <property type="match status" value="1"/>
</dbReference>
<dbReference type="Pfam" id="PF09587">
    <property type="entry name" value="PGA_cap"/>
    <property type="match status" value="1"/>
</dbReference>
<feature type="region of interest" description="Disordered" evidence="2">
    <location>
        <begin position="1"/>
        <end position="32"/>
    </location>
</feature>
<name>A0A7W6BGR1_9HYPH</name>
<protein>
    <submittedName>
        <fullName evidence="4">Poly-gamma-glutamate synthesis protein (Capsule biosynthesis protein)</fullName>
    </submittedName>
</protein>
<dbReference type="Proteomes" id="UP000545490">
    <property type="component" value="Unassembled WGS sequence"/>
</dbReference>
<evidence type="ECO:0000256" key="1">
    <source>
        <dbReference type="ARBA" id="ARBA00005662"/>
    </source>
</evidence>